<evidence type="ECO:0000256" key="9">
    <source>
        <dbReference type="SAM" id="MobiDB-lite"/>
    </source>
</evidence>
<keyword evidence="8" id="KW-0539">Nucleus</keyword>
<dbReference type="PANTHER" id="PTHR28246">
    <property type="entry name" value="G1-SPECIFIC TRANSCRIPTIONAL REPRESSOR WHI5-RELATED"/>
    <property type="match status" value="1"/>
</dbReference>
<gene>
    <name evidence="10" type="ORF">DAEQUDRAFT_602666</name>
</gene>
<feature type="region of interest" description="Disordered" evidence="9">
    <location>
        <begin position="183"/>
        <end position="205"/>
    </location>
</feature>
<dbReference type="InterPro" id="IPR013734">
    <property type="entry name" value="TF_Nrm1/Whi5"/>
</dbReference>
<sequence>MADLPPSPRSAVFHIDHKRRKITPERAKANYLRLRLQYARLKVEHGWQRQTLNEVENLYFRHTHKSRPPTTSKSGARRNVVSHSARYTPNMLFPVNEICYGHDAALERLPVQKEFNLGPTVESGSVSGGVDDVSLSLRPAVPSSIPPVETHAVSDAVVQQSERSRRGPDSGTLEQAAASMFTPQFPASSPHTEASQSANGLAPPPIMVDPTFTSVPNGVMPTHFQPASVSFGANGPGYPQAGQDQFYPAQPLQYEFHFHTPSQQQQDLSQLQVPAHTQPQSSESHSSPQSHDRQLGSFTAVTPALSSAQQAPPNPTLTYDAFWSSHSLSSTQSYRNGLFNAPGLTFQASSMPATNARPNPGFGGALAQGGVPVSAPMSVAGLTDAAANHAPTVQNS</sequence>
<dbReference type="GO" id="GO:0005737">
    <property type="term" value="C:cytoplasm"/>
    <property type="evidence" value="ECO:0007669"/>
    <property type="project" value="UniProtKB-SubCell"/>
</dbReference>
<accession>A0A165LLK6</accession>
<dbReference type="Pfam" id="PF08528">
    <property type="entry name" value="Whi5"/>
    <property type="match status" value="1"/>
</dbReference>
<feature type="region of interest" description="Disordered" evidence="9">
    <location>
        <begin position="260"/>
        <end position="294"/>
    </location>
</feature>
<dbReference type="EMBL" id="KV429124">
    <property type="protein sequence ID" value="KZT64579.1"/>
    <property type="molecule type" value="Genomic_DNA"/>
</dbReference>
<feature type="compositionally biased region" description="Polar residues" evidence="9">
    <location>
        <begin position="183"/>
        <end position="199"/>
    </location>
</feature>
<keyword evidence="4" id="KW-0963">Cytoplasm</keyword>
<evidence type="ECO:0000313" key="11">
    <source>
        <dbReference type="Proteomes" id="UP000076727"/>
    </source>
</evidence>
<evidence type="ECO:0000256" key="6">
    <source>
        <dbReference type="ARBA" id="ARBA00023015"/>
    </source>
</evidence>
<keyword evidence="7" id="KW-0804">Transcription</keyword>
<evidence type="ECO:0000256" key="2">
    <source>
        <dbReference type="ARBA" id="ARBA00004496"/>
    </source>
</evidence>
<evidence type="ECO:0000256" key="1">
    <source>
        <dbReference type="ARBA" id="ARBA00004123"/>
    </source>
</evidence>
<name>A0A165LLK6_9APHY</name>
<organism evidence="10 11">
    <name type="scientific">Daedalea quercina L-15889</name>
    <dbReference type="NCBI Taxonomy" id="1314783"/>
    <lineage>
        <taxon>Eukaryota</taxon>
        <taxon>Fungi</taxon>
        <taxon>Dikarya</taxon>
        <taxon>Basidiomycota</taxon>
        <taxon>Agaricomycotina</taxon>
        <taxon>Agaricomycetes</taxon>
        <taxon>Polyporales</taxon>
        <taxon>Fomitopsis</taxon>
    </lineage>
</organism>
<proteinExistence type="inferred from homology"/>
<dbReference type="PANTHER" id="PTHR28246:SF1">
    <property type="entry name" value="G1-SPECIFIC TRANSCRIPTIONAL REPRESSOR WHI5-RELATED"/>
    <property type="match status" value="1"/>
</dbReference>
<dbReference type="GO" id="GO:0033309">
    <property type="term" value="C:SBF transcription complex"/>
    <property type="evidence" value="ECO:0007669"/>
    <property type="project" value="TreeGrafter"/>
</dbReference>
<evidence type="ECO:0000256" key="8">
    <source>
        <dbReference type="ARBA" id="ARBA00023242"/>
    </source>
</evidence>
<protein>
    <submittedName>
        <fullName evidence="10">Uncharacterized protein</fullName>
    </submittedName>
</protein>
<dbReference type="OrthoDB" id="2359117at2759"/>
<dbReference type="Proteomes" id="UP000076727">
    <property type="component" value="Unassembled WGS sequence"/>
</dbReference>
<keyword evidence="5" id="KW-0678">Repressor</keyword>
<dbReference type="GO" id="GO:0003712">
    <property type="term" value="F:transcription coregulator activity"/>
    <property type="evidence" value="ECO:0007669"/>
    <property type="project" value="TreeGrafter"/>
</dbReference>
<feature type="compositionally biased region" description="Low complexity" evidence="9">
    <location>
        <begin position="262"/>
        <end position="289"/>
    </location>
</feature>
<dbReference type="GO" id="GO:0000082">
    <property type="term" value="P:G1/S transition of mitotic cell cycle"/>
    <property type="evidence" value="ECO:0007669"/>
    <property type="project" value="InterPro"/>
</dbReference>
<comment type="similarity">
    <text evidence="3">Belongs to the WHI5/NRM1 family.</text>
</comment>
<evidence type="ECO:0000256" key="7">
    <source>
        <dbReference type="ARBA" id="ARBA00023163"/>
    </source>
</evidence>
<evidence type="ECO:0000256" key="4">
    <source>
        <dbReference type="ARBA" id="ARBA00022490"/>
    </source>
</evidence>
<reference evidence="10 11" key="1">
    <citation type="journal article" date="2016" name="Mol. Biol. Evol.">
        <title>Comparative Genomics of Early-Diverging Mushroom-Forming Fungi Provides Insights into the Origins of Lignocellulose Decay Capabilities.</title>
        <authorList>
            <person name="Nagy L.G."/>
            <person name="Riley R."/>
            <person name="Tritt A."/>
            <person name="Adam C."/>
            <person name="Daum C."/>
            <person name="Floudas D."/>
            <person name="Sun H."/>
            <person name="Yadav J.S."/>
            <person name="Pangilinan J."/>
            <person name="Larsson K.H."/>
            <person name="Matsuura K."/>
            <person name="Barry K."/>
            <person name="Labutti K."/>
            <person name="Kuo R."/>
            <person name="Ohm R.A."/>
            <person name="Bhattacharya S.S."/>
            <person name="Shirouzu T."/>
            <person name="Yoshinaga Y."/>
            <person name="Martin F.M."/>
            <person name="Grigoriev I.V."/>
            <person name="Hibbett D.S."/>
        </authorList>
    </citation>
    <scope>NUCLEOTIDE SEQUENCE [LARGE SCALE GENOMIC DNA]</scope>
    <source>
        <strain evidence="10 11">L-15889</strain>
    </source>
</reference>
<keyword evidence="11" id="KW-1185">Reference proteome</keyword>
<comment type="subcellular location">
    <subcellularLocation>
        <location evidence="2">Cytoplasm</location>
    </subcellularLocation>
    <subcellularLocation>
        <location evidence="1">Nucleus</location>
    </subcellularLocation>
</comment>
<evidence type="ECO:0000256" key="3">
    <source>
        <dbReference type="ARBA" id="ARBA00006922"/>
    </source>
</evidence>
<dbReference type="STRING" id="1314783.A0A165LLK6"/>
<dbReference type="AlphaFoldDB" id="A0A165LLK6"/>
<evidence type="ECO:0000256" key="5">
    <source>
        <dbReference type="ARBA" id="ARBA00022491"/>
    </source>
</evidence>
<dbReference type="InterPro" id="IPR039198">
    <property type="entry name" value="Srl3/Whi5"/>
</dbReference>
<keyword evidence="6" id="KW-0805">Transcription regulation</keyword>
<evidence type="ECO:0000313" key="10">
    <source>
        <dbReference type="EMBL" id="KZT64579.1"/>
    </source>
</evidence>